<dbReference type="OrthoDB" id="6804001at2759"/>
<protein>
    <submittedName>
        <fullName evidence="1">Uncharacterized protein</fullName>
    </submittedName>
</protein>
<gene>
    <name evidence="1" type="ORF">ACAOBT_LOCUS21727</name>
</gene>
<reference evidence="1" key="1">
    <citation type="submission" date="2022-03" db="EMBL/GenBank/DDBJ databases">
        <authorList>
            <person name="Sayadi A."/>
        </authorList>
    </citation>
    <scope>NUCLEOTIDE SEQUENCE</scope>
</reference>
<keyword evidence="2" id="KW-1185">Reference proteome</keyword>
<accession>A0A9P0PQN4</accession>
<evidence type="ECO:0000313" key="2">
    <source>
        <dbReference type="Proteomes" id="UP001152888"/>
    </source>
</evidence>
<evidence type="ECO:0000313" key="1">
    <source>
        <dbReference type="EMBL" id="CAH1993777.1"/>
    </source>
</evidence>
<dbReference type="Proteomes" id="UP001152888">
    <property type="component" value="Unassembled WGS sequence"/>
</dbReference>
<proteinExistence type="predicted"/>
<organism evidence="1 2">
    <name type="scientific">Acanthoscelides obtectus</name>
    <name type="common">Bean weevil</name>
    <name type="synonym">Bruchus obtectus</name>
    <dbReference type="NCBI Taxonomy" id="200917"/>
    <lineage>
        <taxon>Eukaryota</taxon>
        <taxon>Metazoa</taxon>
        <taxon>Ecdysozoa</taxon>
        <taxon>Arthropoda</taxon>
        <taxon>Hexapoda</taxon>
        <taxon>Insecta</taxon>
        <taxon>Pterygota</taxon>
        <taxon>Neoptera</taxon>
        <taxon>Endopterygota</taxon>
        <taxon>Coleoptera</taxon>
        <taxon>Polyphaga</taxon>
        <taxon>Cucujiformia</taxon>
        <taxon>Chrysomeloidea</taxon>
        <taxon>Chrysomelidae</taxon>
        <taxon>Bruchinae</taxon>
        <taxon>Bruchini</taxon>
        <taxon>Acanthoscelides</taxon>
    </lineage>
</organism>
<name>A0A9P0PQN4_ACAOB</name>
<dbReference type="EMBL" id="CAKOFQ010007184">
    <property type="protein sequence ID" value="CAH1993777.1"/>
    <property type="molecule type" value="Genomic_DNA"/>
</dbReference>
<dbReference type="AlphaFoldDB" id="A0A9P0PQN4"/>
<comment type="caution">
    <text evidence="1">The sequence shown here is derived from an EMBL/GenBank/DDBJ whole genome shotgun (WGS) entry which is preliminary data.</text>
</comment>
<sequence length="82" mass="9293">MAEISKVAQNQIALTTEIAGVRAAQEQFTSDLQSIKVSIKVQEENILPNMKRCLKILNQSLYPAQIHITVLNDMLLRCHKIF</sequence>